<evidence type="ECO:0000313" key="1">
    <source>
        <dbReference type="EMBL" id="CAB4612093.1"/>
    </source>
</evidence>
<dbReference type="InterPro" id="IPR023214">
    <property type="entry name" value="HAD_sf"/>
</dbReference>
<dbReference type="SUPFAM" id="SSF56784">
    <property type="entry name" value="HAD-like"/>
    <property type="match status" value="1"/>
</dbReference>
<dbReference type="GO" id="GO:0005737">
    <property type="term" value="C:cytoplasm"/>
    <property type="evidence" value="ECO:0007669"/>
    <property type="project" value="TreeGrafter"/>
</dbReference>
<dbReference type="InterPro" id="IPR036412">
    <property type="entry name" value="HAD-like_sf"/>
</dbReference>
<name>A0A6J6HHU0_9ZZZZ</name>
<accession>A0A6J6HHU0</accession>
<reference evidence="1" key="1">
    <citation type="submission" date="2020-05" db="EMBL/GenBank/DDBJ databases">
        <authorList>
            <person name="Chiriac C."/>
            <person name="Salcher M."/>
            <person name="Ghai R."/>
            <person name="Kavagutti S V."/>
        </authorList>
    </citation>
    <scope>NUCLEOTIDE SEQUENCE</scope>
</reference>
<dbReference type="EMBL" id="CAEZUP010000046">
    <property type="protein sequence ID" value="CAB4612093.1"/>
    <property type="molecule type" value="Genomic_DNA"/>
</dbReference>
<dbReference type="AlphaFoldDB" id="A0A6J6HHU0"/>
<organism evidence="1">
    <name type="scientific">freshwater metagenome</name>
    <dbReference type="NCBI Taxonomy" id="449393"/>
    <lineage>
        <taxon>unclassified sequences</taxon>
        <taxon>metagenomes</taxon>
        <taxon>ecological metagenomes</taxon>
    </lineage>
</organism>
<dbReference type="NCBIfam" id="TIGR01460">
    <property type="entry name" value="HAD-SF-IIA"/>
    <property type="match status" value="1"/>
</dbReference>
<dbReference type="InterPro" id="IPR006357">
    <property type="entry name" value="HAD-SF_hydro_IIA"/>
</dbReference>
<proteinExistence type="predicted"/>
<dbReference type="Gene3D" id="3.40.50.1000">
    <property type="entry name" value="HAD superfamily/HAD-like"/>
    <property type="match status" value="2"/>
</dbReference>
<sequence length="260" mass="27035">MAWAFDLDGVIWLGDRPIAGSADAVNRLIEVGERMAFVTNNSFGRRSAVVEKLERLGIDAVDRVITSAMAAATLVGAGERALVCGGPGIIEELELRGVEVVDAGEDNADSAVVDVVVVGYHPTFDYRRMTIASGAVRSGARLLATNDDATYPTATGPVPGGGAILASIVTAAGTQPEIAGKPHEPIAELVRELLGSTGTMVGDRPDTDGRFALTLGYRFGLVLSGVTGRADLPTVPPADLVADDLAELVRQALSTKTPDR</sequence>
<protein>
    <submittedName>
        <fullName evidence="1">Unannotated protein</fullName>
    </submittedName>
</protein>
<dbReference type="Pfam" id="PF13344">
    <property type="entry name" value="Hydrolase_6"/>
    <property type="match status" value="1"/>
</dbReference>
<gene>
    <name evidence="1" type="ORF">UFOPK1835_01156</name>
</gene>
<dbReference type="Pfam" id="PF13242">
    <property type="entry name" value="Hydrolase_like"/>
    <property type="match status" value="1"/>
</dbReference>
<dbReference type="GO" id="GO:0016791">
    <property type="term" value="F:phosphatase activity"/>
    <property type="evidence" value="ECO:0007669"/>
    <property type="project" value="TreeGrafter"/>
</dbReference>
<dbReference type="PANTHER" id="PTHR19288">
    <property type="entry name" value="4-NITROPHENYLPHOSPHATASE-RELATED"/>
    <property type="match status" value="1"/>
</dbReference>
<dbReference type="PANTHER" id="PTHR19288:SF46">
    <property type="entry name" value="HALOACID DEHALOGENASE-LIKE HYDROLASE DOMAIN-CONTAINING PROTEIN 2"/>
    <property type="match status" value="1"/>
</dbReference>